<feature type="transmembrane region" description="Helical" evidence="1">
    <location>
        <begin position="237"/>
        <end position="255"/>
    </location>
</feature>
<dbReference type="OrthoDB" id="3268000at2"/>
<reference evidence="2 3" key="1">
    <citation type="journal article" date="2017" name="BMC Genomics">
        <title>Comparative genomic and phylogenomic analyses of the Bifidobacteriaceae family.</title>
        <authorList>
            <person name="Lugli G.A."/>
            <person name="Milani C."/>
            <person name="Turroni F."/>
            <person name="Duranti S."/>
            <person name="Mancabelli L."/>
            <person name="Mangifesta M."/>
            <person name="Ferrario C."/>
            <person name="Modesto M."/>
            <person name="Mattarelli P."/>
            <person name="Jiri K."/>
            <person name="van Sinderen D."/>
            <person name="Ventura M."/>
        </authorList>
    </citation>
    <scope>NUCLEOTIDE SEQUENCE [LARGE SCALE GENOMIC DNA]</scope>
    <source>
        <strain evidence="2 3">DSM 24744</strain>
    </source>
</reference>
<organism evidence="2 3">
    <name type="scientific">Pseudoscardovia suis</name>
    <dbReference type="NCBI Taxonomy" id="987063"/>
    <lineage>
        <taxon>Bacteria</taxon>
        <taxon>Bacillati</taxon>
        <taxon>Actinomycetota</taxon>
        <taxon>Actinomycetes</taxon>
        <taxon>Bifidobacteriales</taxon>
        <taxon>Bifidobacteriaceae</taxon>
        <taxon>Pseudoscardovia</taxon>
    </lineage>
</organism>
<keyword evidence="1" id="KW-0812">Transmembrane</keyword>
<evidence type="ECO:0000313" key="2">
    <source>
        <dbReference type="EMBL" id="OZG48831.1"/>
    </source>
</evidence>
<sequence>MDSRTKAWHRVTRTLLTLDEDQARTRANTASALMAGTTLLLTRTGSQPPEEWLYGETEQVEKAGRLIGFQTTRLEDDAYPPLPPAVGHARHATVPWRARLNSVNGLEKIRERGSELRRSVETLMPPDSYVSVTMRRRGLLEQSRIRDWVADEGNTVEDENDLVKANALCARITTGCADPNQAKGFAANVGQAVSSLSDMGEKTSLPCAGLPAALTLGGMLCVLLTVCAPWGRKPMLIPLAFSLIHLLVTGVMRLMGVHPSDWWILPPLLLAGAVMLGVAWTPPIWLPLPLLPFLLFAVFRWSRRSLWDDIMERPRTRITPPSHRKAAGSDKETRLGMLDMRRQVEDYPLQRSTLILPPGIVTSLALPVDDSVAARQETHPVPDVLSHDGVPLGTDQTGRTGHIPADQLYKGVAITGEQGSGKSVLTYGFMQWALAHRDDTPGSIWGQDSSVIDFAMKDDHAITAMNRWHAKHGTPSSRTVTYLADERYATLDMCGLLDGLDAARTATGIAAAMQYSFDDGDIRNDSLDVIANAMTIAITATRYQLAHGKLTSHSPDQPLPLGERIRRLSQDTECFGCEQAHEQKSPIGWALMALCGSDGQVGSARALGKVMRALAVEQPCDDTVQAARAAEQLYGRPDSKGRNTVNDRTLLERTNASRNKVRQFMACEHVFTPRRGKLTWRGLLGTPGEYHVVLAPHDGRSLPERMDRILGAWLMYRMWNTMTGMCQGWQAQGRHVMLVCDELSMLANSDDRILCQLHEQGRSFGLILVFATQYVQQFSPGLMRSFTGYGTYVTFNTSDPEVAQTAADRLTDSDGADGWTRGAVVNLPAHWAAVRTRTVEQTQPSFLVHVHDFESDPA</sequence>
<dbReference type="SUPFAM" id="SSF52540">
    <property type="entry name" value="P-loop containing nucleoside triphosphate hydrolases"/>
    <property type="match status" value="1"/>
</dbReference>
<dbReference type="AlphaFoldDB" id="A0A261EPQ4"/>
<feature type="transmembrane region" description="Helical" evidence="1">
    <location>
        <begin position="208"/>
        <end position="231"/>
    </location>
</feature>
<gene>
    <name evidence="2" type="ORF">PSSU_1655</name>
</gene>
<keyword evidence="3" id="KW-1185">Reference proteome</keyword>
<keyword evidence="1" id="KW-1133">Transmembrane helix</keyword>
<proteinExistence type="predicted"/>
<protein>
    <submittedName>
        <fullName evidence="2">ATPase AAA</fullName>
    </submittedName>
</protein>
<dbReference type="InterPro" id="IPR027417">
    <property type="entry name" value="P-loop_NTPase"/>
</dbReference>
<evidence type="ECO:0000313" key="3">
    <source>
        <dbReference type="Proteomes" id="UP000216454"/>
    </source>
</evidence>
<comment type="caution">
    <text evidence="2">The sequence shown here is derived from an EMBL/GenBank/DDBJ whole genome shotgun (WGS) entry which is preliminary data.</text>
</comment>
<accession>A0A261EPQ4</accession>
<dbReference type="Gene3D" id="3.40.50.300">
    <property type="entry name" value="P-loop containing nucleotide triphosphate hydrolases"/>
    <property type="match status" value="1"/>
</dbReference>
<dbReference type="Proteomes" id="UP000216454">
    <property type="component" value="Unassembled WGS sequence"/>
</dbReference>
<dbReference type="EMBL" id="MWWQ01000019">
    <property type="protein sequence ID" value="OZG48831.1"/>
    <property type="molecule type" value="Genomic_DNA"/>
</dbReference>
<dbReference type="RefSeq" id="WP_094691962.1">
    <property type="nucleotide sequence ID" value="NZ_MWWQ01000019.1"/>
</dbReference>
<evidence type="ECO:0000256" key="1">
    <source>
        <dbReference type="SAM" id="Phobius"/>
    </source>
</evidence>
<name>A0A261EPQ4_9BIFI</name>
<feature type="transmembrane region" description="Helical" evidence="1">
    <location>
        <begin position="262"/>
        <end position="280"/>
    </location>
</feature>
<keyword evidence="1" id="KW-0472">Membrane</keyword>